<reference evidence="4 5" key="1">
    <citation type="submission" date="2024-11" db="EMBL/GenBank/DDBJ databases">
        <title>Chromosome-level genome assembly of Eucalyptus globulus Labill. provides insights into its genome evolution.</title>
        <authorList>
            <person name="Li X."/>
        </authorList>
    </citation>
    <scope>NUCLEOTIDE SEQUENCE [LARGE SCALE GENOMIC DNA]</scope>
    <source>
        <strain evidence="4">CL2024</strain>
        <tissue evidence="4">Fresh tender leaves</tissue>
    </source>
</reference>
<dbReference type="PANTHER" id="PTHR31175">
    <property type="entry name" value="AUXIN-RESPONSIVE FAMILY PROTEIN"/>
    <property type="match status" value="1"/>
</dbReference>
<evidence type="ECO:0000256" key="2">
    <source>
        <dbReference type="ARBA" id="ARBA00022473"/>
    </source>
</evidence>
<keyword evidence="2" id="KW-0217">Developmental protein</keyword>
<organism evidence="4 5">
    <name type="scientific">Eucalyptus globulus</name>
    <name type="common">Tasmanian blue gum</name>
    <dbReference type="NCBI Taxonomy" id="34317"/>
    <lineage>
        <taxon>Eukaryota</taxon>
        <taxon>Viridiplantae</taxon>
        <taxon>Streptophyta</taxon>
        <taxon>Embryophyta</taxon>
        <taxon>Tracheophyta</taxon>
        <taxon>Spermatophyta</taxon>
        <taxon>Magnoliopsida</taxon>
        <taxon>eudicotyledons</taxon>
        <taxon>Gunneridae</taxon>
        <taxon>Pentapetalae</taxon>
        <taxon>rosids</taxon>
        <taxon>malvids</taxon>
        <taxon>Myrtales</taxon>
        <taxon>Myrtaceae</taxon>
        <taxon>Myrtoideae</taxon>
        <taxon>Eucalypteae</taxon>
        <taxon>Eucalyptus</taxon>
    </lineage>
</organism>
<proteinExistence type="inferred from homology"/>
<evidence type="ECO:0000256" key="3">
    <source>
        <dbReference type="ARBA" id="ARBA00022604"/>
    </source>
</evidence>
<dbReference type="Pfam" id="PF02519">
    <property type="entry name" value="Auxin_inducible"/>
    <property type="match status" value="1"/>
</dbReference>
<keyword evidence="3" id="KW-0341">Growth regulation</keyword>
<accession>A0ABD3JTI6</accession>
<gene>
    <name evidence="4" type="ORF">ACJRO7_027891</name>
</gene>
<protein>
    <submittedName>
        <fullName evidence="4">Uncharacterized protein</fullName>
    </submittedName>
</protein>
<evidence type="ECO:0000313" key="4">
    <source>
        <dbReference type="EMBL" id="KAL3730940.1"/>
    </source>
</evidence>
<dbReference type="AlphaFoldDB" id="A0ABD3JTI6"/>
<name>A0ABD3JTI6_EUCGL</name>
<sequence>MMSPKKLFKMARKWEISTGSSRKRIAPAGAGDELNTASSATEKGHFVIYTADGSRFMIPLQCLSSNIFRELFKMSKEEFGLSSDAPITMPCDAASMEYIVSLVQRCIAKDIEKALLNSIAFFGCSAVSLDNKCAEGVLACGL</sequence>
<comment type="similarity">
    <text evidence="1">Belongs to the ARG7 family.</text>
</comment>
<dbReference type="EMBL" id="JBJKBG010000007">
    <property type="protein sequence ID" value="KAL3730940.1"/>
    <property type="molecule type" value="Genomic_DNA"/>
</dbReference>
<evidence type="ECO:0000313" key="5">
    <source>
        <dbReference type="Proteomes" id="UP001634007"/>
    </source>
</evidence>
<dbReference type="Proteomes" id="UP001634007">
    <property type="component" value="Unassembled WGS sequence"/>
</dbReference>
<dbReference type="InterPro" id="IPR003676">
    <property type="entry name" value="SAUR_fam"/>
</dbReference>
<evidence type="ECO:0000256" key="1">
    <source>
        <dbReference type="ARBA" id="ARBA00006974"/>
    </source>
</evidence>
<keyword evidence="5" id="KW-1185">Reference proteome</keyword>
<comment type="caution">
    <text evidence="4">The sequence shown here is derived from an EMBL/GenBank/DDBJ whole genome shotgun (WGS) entry which is preliminary data.</text>
</comment>
<dbReference type="PANTHER" id="PTHR31175:SF65">
    <property type="entry name" value="AUXIN-RESPONSIVE PROTEIN SAUR66-LIKE"/>
    <property type="match status" value="1"/>
</dbReference>